<dbReference type="GO" id="GO:0061630">
    <property type="term" value="F:ubiquitin protein ligase activity"/>
    <property type="evidence" value="ECO:0007669"/>
    <property type="project" value="UniProtKB-EC"/>
</dbReference>
<dbReference type="OrthoDB" id="8068875at2759"/>
<proteinExistence type="predicted"/>
<evidence type="ECO:0000313" key="8">
    <source>
        <dbReference type="EnsemblMetazoa" id="Aqu2.1.16075_001"/>
    </source>
</evidence>
<dbReference type="PROSITE" id="PS50237">
    <property type="entry name" value="HECT"/>
    <property type="match status" value="1"/>
</dbReference>
<dbReference type="InterPro" id="IPR044611">
    <property type="entry name" value="E3A/B/C-like"/>
</dbReference>
<dbReference type="GO" id="GO:0006511">
    <property type="term" value="P:ubiquitin-dependent protein catabolic process"/>
    <property type="evidence" value="ECO:0007669"/>
    <property type="project" value="TreeGrafter"/>
</dbReference>
<dbReference type="STRING" id="400682.A0A1X7TMK8"/>
<feature type="domain" description="HECT" evidence="7">
    <location>
        <begin position="655"/>
        <end position="817"/>
    </location>
</feature>
<evidence type="ECO:0000256" key="4">
    <source>
        <dbReference type="ARBA" id="ARBA00022786"/>
    </source>
</evidence>
<evidence type="ECO:0000256" key="6">
    <source>
        <dbReference type="SAM" id="MobiDB-lite"/>
    </source>
</evidence>
<dbReference type="PANTHER" id="PTHR45700:SF2">
    <property type="entry name" value="UBIQUITIN-PROTEIN LIGASE E3C"/>
    <property type="match status" value="1"/>
</dbReference>
<dbReference type="Pfam" id="PF00632">
    <property type="entry name" value="HECT"/>
    <property type="match status" value="1"/>
</dbReference>
<reference evidence="8" key="1">
    <citation type="submission" date="2017-05" db="UniProtKB">
        <authorList>
            <consortium name="EnsemblMetazoa"/>
        </authorList>
    </citation>
    <scope>IDENTIFICATION</scope>
</reference>
<dbReference type="InterPro" id="IPR000569">
    <property type="entry name" value="HECT_dom"/>
</dbReference>
<evidence type="ECO:0000256" key="2">
    <source>
        <dbReference type="ARBA" id="ARBA00012485"/>
    </source>
</evidence>
<evidence type="ECO:0000256" key="5">
    <source>
        <dbReference type="PROSITE-ProRule" id="PRU00104"/>
    </source>
</evidence>
<dbReference type="EC" id="2.3.2.26" evidence="2"/>
<accession>A0A1X7TMK8</accession>
<comment type="caution">
    <text evidence="5">Lacks conserved residue(s) required for the propagation of feature annotation.</text>
</comment>
<evidence type="ECO:0000256" key="1">
    <source>
        <dbReference type="ARBA" id="ARBA00000885"/>
    </source>
</evidence>
<dbReference type="PROSITE" id="PS50096">
    <property type="entry name" value="IQ"/>
    <property type="match status" value="1"/>
</dbReference>
<sequence>MSSIPLFDGDHKPKRNVSLGGASRQSETASNLLLKVHQQREARELVRKRNQAAVKLQSFVRGAIIRKRIYRQLRSAFDQSINKCSDHTLLIELMSSHLLVFYNERKDHSRLVLVCQKWIQLKVPILNELSSIASPVHHILYRLLVLCLTSLRGNPHQPLAPPLRLLEVFTFNQPHTPPLLGKLIKQKYLYTFRFLLETRAPPPEAEGCGLVPLSSEILKFIERSINENFISYILHELLSSSLSPHLFYLILPLLARPHPFLPLLMATALKEVREGRLIASPTLCYCLMELNKWNFGSAGVLMDTLSLLSKMFEVYQFNNINKERIIMEDEEMEEIVEQDMDTDPLSGSDQSIVNSILTELNKGSFINPLLPIKKDISPDILKGLCSISYHVITNTPAAKLRYYSHLLSSLSLSSHFLRQIWQYVTSLSLERSFGPPIKCLDYLSHGMRLPAAVGVVILEQMTVFSCLFSISLSSLHDTEVDSKGPFNLKELASVSLILKDLFIVLHLENHLDKTGLASDSRPRPFEWTFLANLLCSLLKELHSRDVRLGFLTPDRWASVSLPSKVPPELFLFNEEDEESSKIKMITSPTTLKYAELLKRAPFVFPFVERFIFLHKLLKSNRQSAQGFLQEFLMGPSISIAARRTHLYEDAFSKLSGRDLRYRILVTLINAQGLDEAGIDGGGLFREFLSETIKTGYNPNRGFFVSSDSATLYPNPLAHLISDEYPLHYQFLGGLLGKALFENMLIELPLASFFLRKLTTPGRGWVETHYLSSLDPELYRQLLSLKDHQESDFDQLGLDFTTLSNEFGQIKVYKDIYN</sequence>
<keyword evidence="4 5" id="KW-0833">Ubl conjugation pathway</keyword>
<dbReference type="SUPFAM" id="SSF56204">
    <property type="entry name" value="Hect, E3 ligase catalytic domain"/>
    <property type="match status" value="1"/>
</dbReference>
<dbReference type="Gene3D" id="3.90.1750.10">
    <property type="entry name" value="Hect, E3 ligase catalytic domains"/>
    <property type="match status" value="1"/>
</dbReference>
<dbReference type="AlphaFoldDB" id="A0A1X7TMK8"/>
<comment type="catalytic activity">
    <reaction evidence="1">
        <text>S-ubiquitinyl-[E2 ubiquitin-conjugating enzyme]-L-cysteine + [acceptor protein]-L-lysine = [E2 ubiquitin-conjugating enzyme]-L-cysteine + N(6)-ubiquitinyl-[acceptor protein]-L-lysine.</text>
        <dbReference type="EC" id="2.3.2.26"/>
    </reaction>
</comment>
<dbReference type="Gene3D" id="3.30.2160.10">
    <property type="entry name" value="Hect, E3 ligase catalytic domain"/>
    <property type="match status" value="1"/>
</dbReference>
<keyword evidence="3" id="KW-0808">Transferase</keyword>
<organism evidence="8">
    <name type="scientific">Amphimedon queenslandica</name>
    <name type="common">Sponge</name>
    <dbReference type="NCBI Taxonomy" id="400682"/>
    <lineage>
        <taxon>Eukaryota</taxon>
        <taxon>Metazoa</taxon>
        <taxon>Porifera</taxon>
        <taxon>Demospongiae</taxon>
        <taxon>Heteroscleromorpha</taxon>
        <taxon>Haplosclerida</taxon>
        <taxon>Niphatidae</taxon>
        <taxon>Amphimedon</taxon>
    </lineage>
</organism>
<dbReference type="EnsemblMetazoa" id="Aqu2.1.16075_001">
    <property type="protein sequence ID" value="Aqu2.1.16075_001"/>
    <property type="gene ID" value="Aqu2.1.16075"/>
</dbReference>
<feature type="region of interest" description="Disordered" evidence="6">
    <location>
        <begin position="1"/>
        <end position="24"/>
    </location>
</feature>
<dbReference type="PANTHER" id="PTHR45700">
    <property type="entry name" value="UBIQUITIN-PROTEIN LIGASE E3C"/>
    <property type="match status" value="1"/>
</dbReference>
<dbReference type="GO" id="GO:0000209">
    <property type="term" value="P:protein polyubiquitination"/>
    <property type="evidence" value="ECO:0007669"/>
    <property type="project" value="InterPro"/>
</dbReference>
<name>A0A1X7TMK8_AMPQE</name>
<dbReference type="InParanoid" id="A0A1X7TMK8"/>
<evidence type="ECO:0000256" key="3">
    <source>
        <dbReference type="ARBA" id="ARBA00022679"/>
    </source>
</evidence>
<protein>
    <recommendedName>
        <fullName evidence="2">HECT-type E3 ubiquitin transferase</fullName>
        <ecNumber evidence="2">2.3.2.26</ecNumber>
    </recommendedName>
</protein>
<evidence type="ECO:0000259" key="7">
    <source>
        <dbReference type="PROSITE" id="PS50237"/>
    </source>
</evidence>
<dbReference type="InterPro" id="IPR035983">
    <property type="entry name" value="Hect_E3_ubiquitin_ligase"/>
</dbReference>